<dbReference type="InterPro" id="IPR032834">
    <property type="entry name" value="NatK-like_C"/>
</dbReference>
<reference evidence="2" key="1">
    <citation type="submission" date="2020-12" db="EMBL/GenBank/DDBJ databases">
        <title>Clostridium thailandense sp. nov., a novel acetogenic bacterium isolated from peat land soil in Thailand.</title>
        <authorList>
            <person name="Chaikitkaew S."/>
            <person name="Birkeland N.K."/>
        </authorList>
    </citation>
    <scope>NUCLEOTIDE SEQUENCE</scope>
    <source>
        <strain evidence="2">PL3</strain>
    </source>
</reference>
<proteinExistence type="predicted"/>
<gene>
    <name evidence="2" type="ORF">I6U48_16805</name>
</gene>
<protein>
    <submittedName>
        <fullName evidence="2">GHKL domain-containing protein</fullName>
    </submittedName>
</protein>
<dbReference type="AlphaFoldDB" id="A0A949TZL3"/>
<sequence length="238" mass="27845">MICLVDKYTNEKLKNKYKEEELSQLLDYTRNMENIMQEMRKNAHNHTNIMSTINGYLELNKIDELKQYFFEEISPEYNSLSLVNNNSASLKNLSNFPALKGILSYKLIISQQKELEIHIDIFENISKIHMDTLDKCKILGILIDNAIEAAEDTDMKKVNIAVFKGENYVSFIIENSYKERPDIRKIFEKGYSTKGINRGLGLSMVRQIINDRYPNVLLNTLIKNDMFTQELHIYEKDI</sequence>
<dbReference type="RefSeq" id="WP_218321620.1">
    <property type="nucleotide sequence ID" value="NZ_JAEEGC010000089.1"/>
</dbReference>
<evidence type="ECO:0000259" key="1">
    <source>
        <dbReference type="Pfam" id="PF14501"/>
    </source>
</evidence>
<dbReference type="GO" id="GO:0042802">
    <property type="term" value="F:identical protein binding"/>
    <property type="evidence" value="ECO:0007669"/>
    <property type="project" value="TreeGrafter"/>
</dbReference>
<evidence type="ECO:0000313" key="3">
    <source>
        <dbReference type="Proteomes" id="UP000694308"/>
    </source>
</evidence>
<comment type="caution">
    <text evidence="2">The sequence shown here is derived from an EMBL/GenBank/DDBJ whole genome shotgun (WGS) entry which is preliminary data.</text>
</comment>
<dbReference type="Proteomes" id="UP000694308">
    <property type="component" value="Unassembled WGS sequence"/>
</dbReference>
<dbReference type="PANTHER" id="PTHR40448:SF1">
    <property type="entry name" value="TWO-COMPONENT SENSOR HISTIDINE KINASE"/>
    <property type="match status" value="1"/>
</dbReference>
<feature type="domain" description="Sensor histidine kinase NatK-like C-terminal" evidence="1">
    <location>
        <begin position="130"/>
        <end position="233"/>
    </location>
</feature>
<name>A0A949TZL3_9CLOT</name>
<dbReference type="Pfam" id="PF14501">
    <property type="entry name" value="HATPase_c_5"/>
    <property type="match status" value="1"/>
</dbReference>
<evidence type="ECO:0000313" key="2">
    <source>
        <dbReference type="EMBL" id="MBV7274555.1"/>
    </source>
</evidence>
<dbReference type="PANTHER" id="PTHR40448">
    <property type="entry name" value="TWO-COMPONENT SENSOR HISTIDINE KINASE"/>
    <property type="match status" value="1"/>
</dbReference>
<dbReference type="EMBL" id="JAEEGC010000089">
    <property type="protein sequence ID" value="MBV7274555.1"/>
    <property type="molecule type" value="Genomic_DNA"/>
</dbReference>
<keyword evidence="3" id="KW-1185">Reference proteome</keyword>
<accession>A0A949TZL3</accession>
<organism evidence="2 3">
    <name type="scientific">Clostridium thailandense</name>
    <dbReference type="NCBI Taxonomy" id="2794346"/>
    <lineage>
        <taxon>Bacteria</taxon>
        <taxon>Bacillati</taxon>
        <taxon>Bacillota</taxon>
        <taxon>Clostridia</taxon>
        <taxon>Eubacteriales</taxon>
        <taxon>Clostridiaceae</taxon>
        <taxon>Clostridium</taxon>
    </lineage>
</organism>